<reference evidence="4" key="2">
    <citation type="submission" date="2025-08" db="UniProtKB">
        <authorList>
            <consortium name="Ensembl"/>
        </authorList>
    </citation>
    <scope>IDENTIFICATION</scope>
</reference>
<comment type="similarity">
    <text evidence="1">Belongs to the protein phosphatase inhibitor 2 family.</text>
</comment>
<dbReference type="OrthoDB" id="551302at2759"/>
<dbReference type="OMA" id="FEYTEAR"/>
<sequence>MSHQSPPRGILKHNSGTDLTSGCSHSLERKKSQTWDEMNIIATYHPENKDYGFQKVDEPNTPYYSMLADEFENEASGSSSQWGVSAEKLALRLTAVDKMFPKVVMPKDSDSSDEEDQTNLSPEQKAVEKQFKKKRKTHYDEGMHLRLARKLLQQETEDDEEPEEKPRPSSKQETRRRK</sequence>
<reference evidence="4" key="3">
    <citation type="submission" date="2025-09" db="UniProtKB">
        <authorList>
            <consortium name="Ensembl"/>
        </authorList>
    </citation>
    <scope>IDENTIFICATION</scope>
</reference>
<dbReference type="Pfam" id="PF04979">
    <property type="entry name" value="IPP-2"/>
    <property type="match status" value="1"/>
</dbReference>
<dbReference type="STRING" id="7897.ENSLACP00000017554"/>
<keyword evidence="5" id="KW-1185">Reference proteome</keyword>
<name>H3B6N3_LATCH</name>
<dbReference type="Ensembl" id="ENSLACT00000017684.2">
    <property type="protein sequence ID" value="ENSLACP00000017554.2"/>
    <property type="gene ID" value="ENSLACG00000015463.2"/>
</dbReference>
<dbReference type="InterPro" id="IPR007062">
    <property type="entry name" value="PPI-2"/>
</dbReference>
<dbReference type="eggNOG" id="KOG4041">
    <property type="taxonomic scope" value="Eukaryota"/>
</dbReference>
<evidence type="ECO:0000256" key="3">
    <source>
        <dbReference type="SAM" id="MobiDB-lite"/>
    </source>
</evidence>
<dbReference type="EMBL" id="AFYH01089098">
    <property type="status" value="NOT_ANNOTATED_CDS"/>
    <property type="molecule type" value="Genomic_DNA"/>
</dbReference>
<feature type="compositionally biased region" description="Basic and acidic residues" evidence="3">
    <location>
        <begin position="164"/>
        <end position="178"/>
    </location>
</feature>
<dbReference type="GO" id="GO:0009966">
    <property type="term" value="P:regulation of signal transduction"/>
    <property type="evidence" value="ECO:0007669"/>
    <property type="project" value="InterPro"/>
</dbReference>
<dbReference type="EMBL" id="AFYH01089100">
    <property type="status" value="NOT_ANNOTATED_CDS"/>
    <property type="molecule type" value="Genomic_DNA"/>
</dbReference>
<dbReference type="PANTHER" id="PTHR12398">
    <property type="entry name" value="PROTEIN PHOSPHATASE INHIBITOR"/>
    <property type="match status" value="1"/>
</dbReference>
<dbReference type="Proteomes" id="UP000008672">
    <property type="component" value="Unassembled WGS sequence"/>
</dbReference>
<dbReference type="EMBL" id="AFYH01089099">
    <property type="status" value="NOT_ANNOTATED_CDS"/>
    <property type="molecule type" value="Genomic_DNA"/>
</dbReference>
<evidence type="ECO:0000313" key="4">
    <source>
        <dbReference type="Ensembl" id="ENSLACP00000017554.2"/>
    </source>
</evidence>
<dbReference type="AlphaFoldDB" id="H3B6N3"/>
<dbReference type="PANTHER" id="PTHR12398:SF8">
    <property type="entry name" value="RIKEN CDNA 2810408A11 GENE"/>
    <property type="match status" value="1"/>
</dbReference>
<feature type="compositionally biased region" description="Polar residues" evidence="3">
    <location>
        <begin position="14"/>
        <end position="24"/>
    </location>
</feature>
<evidence type="ECO:0000256" key="1">
    <source>
        <dbReference type="ARBA" id="ARBA00005472"/>
    </source>
</evidence>
<accession>H3B6N3</accession>
<protein>
    <recommendedName>
        <fullName evidence="6">Protein phosphatase inhibitor 2</fullName>
    </recommendedName>
</protein>
<dbReference type="HOGENOM" id="CLU_084310_2_0_1"/>
<dbReference type="InParanoid" id="H3B6N3"/>
<feature type="region of interest" description="Disordered" evidence="3">
    <location>
        <begin position="99"/>
        <end position="178"/>
    </location>
</feature>
<dbReference type="GeneTree" id="ENSGT00940000168477"/>
<organism evidence="4 5">
    <name type="scientific">Latimeria chalumnae</name>
    <name type="common">Coelacanth</name>
    <dbReference type="NCBI Taxonomy" id="7897"/>
    <lineage>
        <taxon>Eukaryota</taxon>
        <taxon>Metazoa</taxon>
        <taxon>Chordata</taxon>
        <taxon>Craniata</taxon>
        <taxon>Vertebrata</taxon>
        <taxon>Euteleostomi</taxon>
        <taxon>Coelacanthiformes</taxon>
        <taxon>Coelacanthidae</taxon>
        <taxon>Latimeria</taxon>
    </lineage>
</organism>
<evidence type="ECO:0000256" key="2">
    <source>
        <dbReference type="ARBA" id="ARBA00023272"/>
    </source>
</evidence>
<keyword evidence="2" id="KW-0650">Protein phosphatase inhibitor</keyword>
<evidence type="ECO:0000313" key="5">
    <source>
        <dbReference type="Proteomes" id="UP000008672"/>
    </source>
</evidence>
<dbReference type="Gene3D" id="6.10.250.1050">
    <property type="match status" value="2"/>
</dbReference>
<reference evidence="5" key="1">
    <citation type="submission" date="2011-08" db="EMBL/GenBank/DDBJ databases">
        <title>The draft genome of Latimeria chalumnae.</title>
        <authorList>
            <person name="Di Palma F."/>
            <person name="Alfoldi J."/>
            <person name="Johnson J."/>
            <person name="Berlin A."/>
            <person name="Gnerre S."/>
            <person name="Jaffe D."/>
            <person name="MacCallum I."/>
            <person name="Young S."/>
            <person name="Walker B.J."/>
            <person name="Lander E."/>
            <person name="Lindblad-Toh K."/>
        </authorList>
    </citation>
    <scope>NUCLEOTIDE SEQUENCE [LARGE SCALE GENOMIC DNA]</scope>
    <source>
        <strain evidence="5">Wild caught</strain>
    </source>
</reference>
<dbReference type="KEGG" id="lcm:106703879"/>
<dbReference type="GO" id="GO:0004864">
    <property type="term" value="F:protein phosphatase inhibitor activity"/>
    <property type="evidence" value="ECO:0007669"/>
    <property type="project" value="UniProtKB-KW"/>
</dbReference>
<evidence type="ECO:0008006" key="6">
    <source>
        <dbReference type="Google" id="ProtNLM"/>
    </source>
</evidence>
<proteinExistence type="inferred from homology"/>
<feature type="region of interest" description="Disordered" evidence="3">
    <location>
        <begin position="1"/>
        <end position="30"/>
    </location>
</feature>